<keyword evidence="2" id="KW-0969">Cilium</keyword>
<organism evidence="2 3">
    <name type="scientific">Nitratidesulfovibrio oxamicus</name>
    <dbReference type="NCBI Taxonomy" id="32016"/>
    <lineage>
        <taxon>Bacteria</taxon>
        <taxon>Pseudomonadati</taxon>
        <taxon>Thermodesulfobacteriota</taxon>
        <taxon>Desulfovibrionia</taxon>
        <taxon>Desulfovibrionales</taxon>
        <taxon>Desulfovibrionaceae</taxon>
        <taxon>Nitratidesulfovibrio</taxon>
    </lineage>
</organism>
<evidence type="ECO:0000259" key="1">
    <source>
        <dbReference type="Pfam" id="PF00669"/>
    </source>
</evidence>
<dbReference type="NCBIfam" id="TIGR02550">
    <property type="entry name" value="flagell_flgL"/>
    <property type="match status" value="1"/>
</dbReference>
<dbReference type="RefSeq" id="WP_196610826.1">
    <property type="nucleotide sequence ID" value="NZ_VRYY01000814.1"/>
</dbReference>
<dbReference type="PANTHER" id="PTHR42792:SF1">
    <property type="entry name" value="FLAGELLAR HOOK-ASSOCIATED PROTEIN 3"/>
    <property type="match status" value="1"/>
</dbReference>
<protein>
    <submittedName>
        <fullName evidence="2">Flagellar hook-associated protein 3</fullName>
    </submittedName>
</protein>
<sequence>MAGRVSQRTMFDNYISNMNYALSNLMESNMQASSQKQVNRPSDDPVGMARILNYRASLATNEQYQKNVGQAESWLSLADKTLTQVSTVLTRIKALAEQAATGTVSPENRKEISYEMRELYGQLINLANTENEGRHIFAGHKIEDAAYVAGLAVTANDPALSNTSFTVEGGAGNTIVFQLLESGTIGTDALDYRYSEDGGTTWKTGTLASNAAPVMLGGARLTMSPGAAVTAVDTGNDHEAGNGTWLYIRPTAIYKGDDMNSSGLTAERYGAADIAATADGSFSRDVMVRIDQSGTLSGAISYSYSMDGGSSWVPATASGTGGPVSLLVPGGFLTLASNGGNALTAGDQFVIRPHRASLEYEISPGEYMSVNSVGKDIFGGLYQAPGQARPTAVNGGDGRNMFEVVGRLVAFTETNSQTGIQQALDELGTASKVILTAAARVGGKENRLDVVQGILESQEDDQTMRMSSIEDVDVAKLMTQLAQQQLTYNSVLKSSSMIMQMNLTNFL</sequence>
<reference evidence="2 3" key="1">
    <citation type="submission" date="2019-08" db="EMBL/GenBank/DDBJ databases">
        <authorList>
            <person name="Luo N."/>
        </authorList>
    </citation>
    <scope>NUCLEOTIDE SEQUENCE [LARGE SCALE GENOMIC DNA]</scope>
    <source>
        <strain evidence="2 3">NCIMB 9442</strain>
    </source>
</reference>
<dbReference type="SUPFAM" id="SSF64518">
    <property type="entry name" value="Phase 1 flagellin"/>
    <property type="match status" value="1"/>
</dbReference>
<dbReference type="PANTHER" id="PTHR42792">
    <property type="entry name" value="FLAGELLIN"/>
    <property type="match status" value="1"/>
</dbReference>
<keyword evidence="3" id="KW-1185">Reference proteome</keyword>
<name>A0ABS0JAX4_9BACT</name>
<dbReference type="EMBL" id="VRYY01000814">
    <property type="protein sequence ID" value="MBG3879061.1"/>
    <property type="molecule type" value="Genomic_DNA"/>
</dbReference>
<comment type="caution">
    <text evidence="2">The sequence shown here is derived from an EMBL/GenBank/DDBJ whole genome shotgun (WGS) entry which is preliminary data.</text>
</comment>
<dbReference type="InterPro" id="IPR001492">
    <property type="entry name" value="Flagellin"/>
</dbReference>
<dbReference type="Proteomes" id="UP001194469">
    <property type="component" value="Unassembled WGS sequence"/>
</dbReference>
<dbReference type="Gene3D" id="1.20.1330.10">
    <property type="entry name" value="f41 fragment of flagellin, N-terminal domain"/>
    <property type="match status" value="2"/>
</dbReference>
<evidence type="ECO:0000313" key="2">
    <source>
        <dbReference type="EMBL" id="MBG3879061.1"/>
    </source>
</evidence>
<keyword evidence="2" id="KW-0282">Flagellum</keyword>
<evidence type="ECO:0000313" key="3">
    <source>
        <dbReference type="Proteomes" id="UP001194469"/>
    </source>
</evidence>
<dbReference type="InterPro" id="IPR001029">
    <property type="entry name" value="Flagellin_N"/>
</dbReference>
<accession>A0ABS0JAX4</accession>
<gene>
    <name evidence="2" type="primary">flgL</name>
    <name evidence="2" type="ORF">FVW20_19200</name>
</gene>
<keyword evidence="2" id="KW-0966">Cell projection</keyword>
<proteinExistence type="predicted"/>
<dbReference type="InterPro" id="IPR013384">
    <property type="entry name" value="Flagell_FlgL"/>
</dbReference>
<dbReference type="Pfam" id="PF00669">
    <property type="entry name" value="Flagellin_N"/>
    <property type="match status" value="1"/>
</dbReference>
<feature type="domain" description="Flagellin N-terminal" evidence="1">
    <location>
        <begin position="7"/>
        <end position="140"/>
    </location>
</feature>